<gene>
    <name evidence="3" type="ordered locus">AciX8_1973</name>
</gene>
<dbReference type="PANTHER" id="PTHR43794">
    <property type="entry name" value="AMINOHYDROLASE SSNA-RELATED"/>
    <property type="match status" value="1"/>
</dbReference>
<dbReference type="AlphaFoldDB" id="G8NSW0"/>
<keyword evidence="1 3" id="KW-0378">Hydrolase</keyword>
<dbReference type="NCBIfam" id="TIGR02022">
    <property type="entry name" value="hutF"/>
    <property type="match status" value="1"/>
</dbReference>
<dbReference type="eggNOG" id="COG0402">
    <property type="taxonomic scope" value="Bacteria"/>
</dbReference>
<dbReference type="KEGG" id="gma:AciX8_1973"/>
<dbReference type="Gene3D" id="3.20.20.140">
    <property type="entry name" value="Metal-dependent hydrolases"/>
    <property type="match status" value="1"/>
</dbReference>
<reference evidence="3 4" key="1">
    <citation type="submission" date="2011-11" db="EMBL/GenBank/DDBJ databases">
        <title>Complete sequence of Granulicella mallensis MP5ACTX8.</title>
        <authorList>
            <consortium name="US DOE Joint Genome Institute"/>
            <person name="Lucas S."/>
            <person name="Copeland A."/>
            <person name="Lapidus A."/>
            <person name="Cheng J.-F."/>
            <person name="Goodwin L."/>
            <person name="Pitluck S."/>
            <person name="Peters L."/>
            <person name="Lu M."/>
            <person name="Detter J.C."/>
            <person name="Han C."/>
            <person name="Tapia R."/>
            <person name="Land M."/>
            <person name="Hauser L."/>
            <person name="Kyrpides N."/>
            <person name="Ivanova N."/>
            <person name="Mikhailova N."/>
            <person name="Pagani I."/>
            <person name="Rawat S."/>
            <person name="Mannisto M."/>
            <person name="Haggblom M."/>
            <person name="Woyke T."/>
        </authorList>
    </citation>
    <scope>NUCLEOTIDE SEQUENCE [LARGE SCALE GENOMIC DNA]</scope>
    <source>
        <strain evidence="4">ATCC BAA-1857 / DSM 23137 / MP5ACTX8</strain>
    </source>
</reference>
<evidence type="ECO:0000313" key="4">
    <source>
        <dbReference type="Proteomes" id="UP000007113"/>
    </source>
</evidence>
<dbReference type="InterPro" id="IPR032466">
    <property type="entry name" value="Metal_Hydrolase"/>
</dbReference>
<evidence type="ECO:0000256" key="1">
    <source>
        <dbReference type="ARBA" id="ARBA00022801"/>
    </source>
</evidence>
<dbReference type="Gene3D" id="2.30.40.10">
    <property type="entry name" value="Urease, subunit C, domain 1"/>
    <property type="match status" value="1"/>
</dbReference>
<accession>G8NSW0</accession>
<dbReference type="InterPro" id="IPR050287">
    <property type="entry name" value="MTA/SAH_deaminase"/>
</dbReference>
<dbReference type="HOGENOM" id="CLU_012358_3_1_0"/>
<protein>
    <submittedName>
        <fullName evidence="3">Formiminoglutamate deiminase</fullName>
        <ecNumber evidence="3">3.5.4.28</ecNumber>
    </submittedName>
</protein>
<dbReference type="InterPro" id="IPR006680">
    <property type="entry name" value="Amidohydro-rel"/>
</dbReference>
<dbReference type="InterPro" id="IPR010252">
    <property type="entry name" value="HutF"/>
</dbReference>
<proteinExistence type="predicted"/>
<dbReference type="EC" id="3.5.4.28" evidence="3"/>
<dbReference type="Pfam" id="PF01979">
    <property type="entry name" value="Amidohydro_1"/>
    <property type="match status" value="1"/>
</dbReference>
<evidence type="ECO:0000259" key="2">
    <source>
        <dbReference type="Pfam" id="PF01979"/>
    </source>
</evidence>
<dbReference type="STRING" id="682795.AciX8_1973"/>
<sequence>MTTRYSPALLFDSGTFKSGLSLCVGPDGKIEIATAVERSSSAVIELKNKAVLPGFVNVHSHAFQRLIRGKSESRVTSGKDFWSWRGTMYHAAASLSPQDVYDVARMAFLEMVKAGTTTVGEFHYLHTAPDGTPYEDPNLLGRQVIDAARSVGIRIVLLRSAYLRSGFELSPDPGQTRFFETASDFCRNAEALIGTYSHDPHGVRFGIAPHSVRAVPLDALHPIVAWARSKDLPVHMHVAEQLAENAACVREYGRTPLALLHDEKLLGPDFTAVHAIHITDEEIARLAEAQGTICSCPTTERNLGDGILAAESAMRAGIRIALGSDSQAQIDPLEDARQLDYHLRLMQQQRAILDQIEGQSLSARLFACATVNGARSLGLDSGSFTQDSSADFITVDLNDLSIAGHSGEDLLQILMFGLNRSAIKDVFVSGKQILRDGKHALEEEIVARYQEVHRSVWKDTPGFGVKR</sequence>
<dbReference type="SUPFAM" id="SSF51338">
    <property type="entry name" value="Composite domain of metallo-dependent hydrolases"/>
    <property type="match status" value="1"/>
</dbReference>
<dbReference type="SUPFAM" id="SSF51556">
    <property type="entry name" value="Metallo-dependent hydrolases"/>
    <property type="match status" value="1"/>
</dbReference>
<feature type="domain" description="Amidohydrolase-related" evidence="2">
    <location>
        <begin position="51"/>
        <end position="432"/>
    </location>
</feature>
<dbReference type="PANTHER" id="PTHR43794:SF11">
    <property type="entry name" value="AMIDOHYDROLASE-RELATED DOMAIN-CONTAINING PROTEIN"/>
    <property type="match status" value="1"/>
</dbReference>
<dbReference type="NCBIfam" id="NF006681">
    <property type="entry name" value="PRK09229.1-2"/>
    <property type="match status" value="1"/>
</dbReference>
<organism evidence="3 4">
    <name type="scientific">Granulicella mallensis (strain ATCC BAA-1857 / DSM 23137 / MP5ACTX8)</name>
    <dbReference type="NCBI Taxonomy" id="682795"/>
    <lineage>
        <taxon>Bacteria</taxon>
        <taxon>Pseudomonadati</taxon>
        <taxon>Acidobacteriota</taxon>
        <taxon>Terriglobia</taxon>
        <taxon>Terriglobales</taxon>
        <taxon>Acidobacteriaceae</taxon>
        <taxon>Granulicella</taxon>
    </lineage>
</organism>
<dbReference type="RefSeq" id="WP_014265182.1">
    <property type="nucleotide sequence ID" value="NC_016631.1"/>
</dbReference>
<dbReference type="EMBL" id="CP003130">
    <property type="protein sequence ID" value="AEU36303.1"/>
    <property type="molecule type" value="Genomic_DNA"/>
</dbReference>
<dbReference type="GO" id="GO:0050270">
    <property type="term" value="F:S-adenosylhomocysteine deaminase activity"/>
    <property type="evidence" value="ECO:0007669"/>
    <property type="project" value="UniProtKB-EC"/>
</dbReference>
<evidence type="ECO:0000313" key="3">
    <source>
        <dbReference type="EMBL" id="AEU36303.1"/>
    </source>
</evidence>
<dbReference type="Proteomes" id="UP000007113">
    <property type="component" value="Chromosome"/>
</dbReference>
<keyword evidence="4" id="KW-1185">Reference proteome</keyword>
<dbReference type="InterPro" id="IPR011059">
    <property type="entry name" value="Metal-dep_hydrolase_composite"/>
</dbReference>
<name>G8NSW0_GRAMM</name>
<dbReference type="OrthoDB" id="9807210at2"/>